<feature type="domain" description="Glycosyl hydrolase family 13 catalytic" evidence="3">
    <location>
        <begin position="165"/>
        <end position="557"/>
    </location>
</feature>
<dbReference type="GO" id="GO:0030245">
    <property type="term" value="P:cellulose catabolic process"/>
    <property type="evidence" value="ECO:0007669"/>
    <property type="project" value="UniProtKB-KW"/>
</dbReference>
<dbReference type="EC" id="3.2.1.41" evidence="4"/>
<dbReference type="PANTHER" id="PTHR43002">
    <property type="entry name" value="GLYCOGEN DEBRANCHING ENZYME"/>
    <property type="match status" value="1"/>
</dbReference>
<dbReference type="SMART" id="SM00642">
    <property type="entry name" value="Aamy"/>
    <property type="match status" value="1"/>
</dbReference>
<dbReference type="InterPro" id="IPR014756">
    <property type="entry name" value="Ig_E-set"/>
</dbReference>
<dbReference type="SUPFAM" id="SSF81296">
    <property type="entry name" value="E set domains"/>
    <property type="match status" value="1"/>
</dbReference>
<comment type="caution">
    <text evidence="4">The sequence shown here is derived from an EMBL/GenBank/DDBJ whole genome shotgun (WGS) entry which is preliminary data.</text>
</comment>
<keyword evidence="2" id="KW-0136">Cellulose degradation</keyword>
<dbReference type="InterPro" id="IPR017853">
    <property type="entry name" value="GH"/>
</dbReference>
<proteinExistence type="inferred from homology"/>
<accession>A0AAE3LLJ3</accession>
<dbReference type="InterPro" id="IPR011840">
    <property type="entry name" value="PulA_typeI"/>
</dbReference>
<keyword evidence="2" id="KW-0624">Polysaccharide degradation</keyword>
<reference evidence="4 5" key="1">
    <citation type="journal article" date="2021" name="ISME Commun">
        <title>Automated analysis of genomic sequences facilitates high-throughput and comprehensive description of bacteria.</title>
        <authorList>
            <person name="Hitch T.C.A."/>
        </authorList>
    </citation>
    <scope>NUCLEOTIDE SEQUENCE [LARGE SCALE GENOMIC DNA]</scope>
    <source>
        <strain evidence="4 5">Sanger_31</strain>
    </source>
</reference>
<dbReference type="EMBL" id="JAOQJZ010000020">
    <property type="protein sequence ID" value="MCU6706932.1"/>
    <property type="molecule type" value="Genomic_DNA"/>
</dbReference>
<dbReference type="InterPro" id="IPR013783">
    <property type="entry name" value="Ig-like_fold"/>
</dbReference>
<dbReference type="SUPFAM" id="SSF51445">
    <property type="entry name" value="(Trans)glycosidases"/>
    <property type="match status" value="1"/>
</dbReference>
<dbReference type="GO" id="GO:0051060">
    <property type="term" value="F:pullulanase activity"/>
    <property type="evidence" value="ECO:0007669"/>
    <property type="project" value="UniProtKB-EC"/>
</dbReference>
<evidence type="ECO:0000256" key="1">
    <source>
        <dbReference type="ARBA" id="ARBA00008061"/>
    </source>
</evidence>
<dbReference type="Gene3D" id="3.20.20.80">
    <property type="entry name" value="Glycosidases"/>
    <property type="match status" value="1"/>
</dbReference>
<keyword evidence="2" id="KW-0119">Carbohydrate metabolism</keyword>
<sequence length="652" mass="75041">MYRLNYEQFDRDNQYIGNDLGAVMKEGKTVFKTWSPLATGVYLNLYLDGEGKSRLESLPMERLDHGVWYVEILRDLDGVFYTYTFEFDHKTRHETIDIYAKACGVNGNVGAVVNFKTTDPEGWDKVKKPKCRNACDAVVYECHVRDFSADSSSGVAPEHRGKYVAFADKGTKYQGVNTCIEHLKELGITHVHLLPVEDYATVDESKPWLNQYNWGYDPKNFNCLEGSYSTDPYDPKCRIREFKQLVMALHENGIGVVMDVVYNHTYYTEESAFERSFPYYYHRIRNDGSFSNGSGCGNETASNHMMMRKFMIDSLRFWATEYKIDGFRFDLMALHDIETVNIIRDELNKIDPQILMYGEGWTGGESPLPADRLAYKWNSYQFGRVGLFNDNIRDSIKGGTFNPYDKGFVSGNRNAASTLRRGIAGSVPHYQINDAKEACWAFEPTQAVNYCEAHDNNTLWDKLCISAKNDSEGVRIKMDKLAAAIVILSQGMPFIQLGQDFLRSKPRILKEGEEPNDVNIYSHDSYNAPDYTNSIKWNRKFEYKEVFEYYKALIRLRKGSPLFRMNTKEDVNAHLHFMHNDDWNCVSWKLEKDGECYVIALNPYYENRGFGLPEGSFYLRLDESGKMNKQPVSGSFVCPPLSAVVYKRIKNI</sequence>
<protein>
    <submittedName>
        <fullName evidence="4">Type I pullulanase</fullName>
        <ecNumber evidence="4">3.2.1.41</ecNumber>
    </submittedName>
</protein>
<evidence type="ECO:0000313" key="4">
    <source>
        <dbReference type="EMBL" id="MCU6706932.1"/>
    </source>
</evidence>
<keyword evidence="5" id="KW-1185">Reference proteome</keyword>
<dbReference type="CDD" id="cd11341">
    <property type="entry name" value="AmyAc_Pullulanase_LD-like"/>
    <property type="match status" value="1"/>
</dbReference>
<dbReference type="Pfam" id="PF00128">
    <property type="entry name" value="Alpha-amylase"/>
    <property type="match status" value="1"/>
</dbReference>
<dbReference type="InterPro" id="IPR006047">
    <property type="entry name" value="GH13_cat_dom"/>
</dbReference>
<dbReference type="Gene3D" id="2.60.40.10">
    <property type="entry name" value="Immunoglobulins"/>
    <property type="match status" value="1"/>
</dbReference>
<organism evidence="4 5">
    <name type="scientific">Hominimerdicola aceti</name>
    <dbReference type="NCBI Taxonomy" id="2981726"/>
    <lineage>
        <taxon>Bacteria</taxon>
        <taxon>Bacillati</taxon>
        <taxon>Bacillota</taxon>
        <taxon>Clostridia</taxon>
        <taxon>Eubacteriales</taxon>
        <taxon>Oscillospiraceae</taxon>
        <taxon>Hominimerdicola</taxon>
    </lineage>
</organism>
<dbReference type="Proteomes" id="UP001208131">
    <property type="component" value="Unassembled WGS sequence"/>
</dbReference>
<evidence type="ECO:0000313" key="5">
    <source>
        <dbReference type="Proteomes" id="UP001208131"/>
    </source>
</evidence>
<gene>
    <name evidence="4" type="primary">pulA</name>
    <name evidence="4" type="ORF">OCV57_13520</name>
</gene>
<comment type="similarity">
    <text evidence="1">Belongs to the glycosyl hydrolase 13 family.</text>
</comment>
<dbReference type="CDD" id="cd02860">
    <property type="entry name" value="E_set_Pullulanase"/>
    <property type="match status" value="1"/>
</dbReference>
<name>A0AAE3LLJ3_9FIRM</name>
<dbReference type="NCBIfam" id="TIGR02104">
    <property type="entry name" value="pulA_typeI"/>
    <property type="match status" value="1"/>
</dbReference>
<keyword evidence="4" id="KW-0378">Hydrolase</keyword>
<dbReference type="RefSeq" id="WP_267301973.1">
    <property type="nucleotide sequence ID" value="NZ_JAOQJZ010000020.1"/>
</dbReference>
<evidence type="ECO:0000259" key="3">
    <source>
        <dbReference type="SMART" id="SM00642"/>
    </source>
</evidence>
<dbReference type="InterPro" id="IPR004193">
    <property type="entry name" value="Glyco_hydro_13_N"/>
</dbReference>
<dbReference type="Pfam" id="PF02922">
    <property type="entry name" value="CBM_48"/>
    <property type="match status" value="1"/>
</dbReference>
<keyword evidence="4" id="KW-0326">Glycosidase</keyword>
<evidence type="ECO:0000256" key="2">
    <source>
        <dbReference type="ARBA" id="ARBA00023001"/>
    </source>
</evidence>
<dbReference type="AlphaFoldDB" id="A0AAE3LLJ3"/>